<feature type="domain" description="D-isomer specific 2-hydroxyacid dehydrogenase NAD-binding" evidence="6">
    <location>
        <begin position="112"/>
        <end position="284"/>
    </location>
</feature>
<sequence>MKIALLDDPLDAARTSADWERLGPDAEIVVFERPFADRAAVLAALGGFEVIVAMRERTPLDAETIAGLGALRLIVTTGMRNAAIDLAAARARGIPVCGTEMFPSPTAELAWGLILALARRLPEQQASLRRGTWQSALGTMLAGKRLGLVGLGKLGSRMARIGAAFEMEPVAWSPNLTDERAAAGGARRVDKAELFATSDVISLHLVLSERSRGVVGAAEIGAMKPSAYLVNTSRAGLVDAEALGAALRAGTIAGAGLDVFAGEPLPPDDPVLGWPNTVLTPHLGYVTAETWRLTYGQALEDIEAWAAGTLLRRID</sequence>
<evidence type="ECO:0000256" key="3">
    <source>
        <dbReference type="ARBA" id="ARBA00023027"/>
    </source>
</evidence>
<evidence type="ECO:0000259" key="5">
    <source>
        <dbReference type="Pfam" id="PF00389"/>
    </source>
</evidence>
<dbReference type="RefSeq" id="WP_131305092.1">
    <property type="nucleotide sequence ID" value="NZ_SJFN01000001.1"/>
</dbReference>
<dbReference type="PANTHER" id="PTHR42789">
    <property type="entry name" value="D-ISOMER SPECIFIC 2-HYDROXYACID DEHYDROGENASE FAMILY PROTEIN (AFU_ORTHOLOGUE AFUA_6G10090)"/>
    <property type="match status" value="1"/>
</dbReference>
<dbReference type="Pfam" id="PF02826">
    <property type="entry name" value="2-Hacid_dh_C"/>
    <property type="match status" value="1"/>
</dbReference>
<dbReference type="InterPro" id="IPR006140">
    <property type="entry name" value="D-isomer_DH_NAD-bd"/>
</dbReference>
<proteinExistence type="inferred from homology"/>
<keyword evidence="3" id="KW-0520">NAD</keyword>
<evidence type="ECO:0000256" key="2">
    <source>
        <dbReference type="ARBA" id="ARBA00023002"/>
    </source>
</evidence>
<dbReference type="SUPFAM" id="SSF51735">
    <property type="entry name" value="NAD(P)-binding Rossmann-fold domains"/>
    <property type="match status" value="1"/>
</dbReference>
<comment type="similarity">
    <text evidence="1 4">Belongs to the D-isomer specific 2-hydroxyacid dehydrogenase family.</text>
</comment>
<dbReference type="InterPro" id="IPR036291">
    <property type="entry name" value="NAD(P)-bd_dom_sf"/>
</dbReference>
<dbReference type="CDD" id="cd12169">
    <property type="entry name" value="PGDH_like_1"/>
    <property type="match status" value="1"/>
</dbReference>
<dbReference type="EMBL" id="SJFN01000001">
    <property type="protein sequence ID" value="TBW41377.1"/>
    <property type="molecule type" value="Genomic_DNA"/>
</dbReference>
<evidence type="ECO:0000256" key="4">
    <source>
        <dbReference type="RuleBase" id="RU003719"/>
    </source>
</evidence>
<dbReference type="AlphaFoldDB" id="A0A4Q9VY00"/>
<dbReference type="SUPFAM" id="SSF52283">
    <property type="entry name" value="Formate/glycerate dehydrogenase catalytic domain-like"/>
    <property type="match status" value="1"/>
</dbReference>
<dbReference type="Gene3D" id="3.40.50.720">
    <property type="entry name" value="NAD(P)-binding Rossmann-like Domain"/>
    <property type="match status" value="2"/>
</dbReference>
<gene>
    <name evidence="7" type="ORF">EYW49_01230</name>
</gene>
<name>A0A4Q9VY00_9HYPH</name>
<reference evidence="7 8" key="1">
    <citation type="submission" date="2019-02" db="EMBL/GenBank/DDBJ databases">
        <title>Siculibacillus lacustris gen. nov., sp. nov., a new rosette-forming bacterium isolated from a freshwater crater lake (Lake St. Ana, Romania).</title>
        <authorList>
            <person name="Felfoldi T."/>
            <person name="Marton Z."/>
            <person name="Szabo A."/>
            <person name="Mentes A."/>
            <person name="Boka K."/>
            <person name="Marialigeti K."/>
            <person name="Mathe I."/>
            <person name="Koncz M."/>
            <person name="Schumann P."/>
            <person name="Toth E."/>
        </authorList>
    </citation>
    <scope>NUCLEOTIDE SEQUENCE [LARGE SCALE GENOMIC DNA]</scope>
    <source>
        <strain evidence="7 8">SA-279</strain>
    </source>
</reference>
<dbReference type="GO" id="GO:0051287">
    <property type="term" value="F:NAD binding"/>
    <property type="evidence" value="ECO:0007669"/>
    <property type="project" value="InterPro"/>
</dbReference>
<dbReference type="GO" id="GO:0016616">
    <property type="term" value="F:oxidoreductase activity, acting on the CH-OH group of donors, NAD or NADP as acceptor"/>
    <property type="evidence" value="ECO:0007669"/>
    <property type="project" value="InterPro"/>
</dbReference>
<dbReference type="InterPro" id="IPR050857">
    <property type="entry name" value="D-2-hydroxyacid_DH"/>
</dbReference>
<comment type="caution">
    <text evidence="7">The sequence shown here is derived from an EMBL/GenBank/DDBJ whole genome shotgun (WGS) entry which is preliminary data.</text>
</comment>
<evidence type="ECO:0000259" key="6">
    <source>
        <dbReference type="Pfam" id="PF02826"/>
    </source>
</evidence>
<dbReference type="InterPro" id="IPR006139">
    <property type="entry name" value="D-isomer_2_OHA_DH_cat_dom"/>
</dbReference>
<accession>A0A4Q9VY00</accession>
<dbReference type="Pfam" id="PF00389">
    <property type="entry name" value="2-Hacid_dh"/>
    <property type="match status" value="1"/>
</dbReference>
<keyword evidence="2 4" id="KW-0560">Oxidoreductase</keyword>
<protein>
    <submittedName>
        <fullName evidence="7">D-2-hydroxyacid dehydrogenase family protein</fullName>
    </submittedName>
</protein>
<dbReference type="Proteomes" id="UP000292781">
    <property type="component" value="Unassembled WGS sequence"/>
</dbReference>
<organism evidence="7 8">
    <name type="scientific">Siculibacillus lacustris</name>
    <dbReference type="NCBI Taxonomy" id="1549641"/>
    <lineage>
        <taxon>Bacteria</taxon>
        <taxon>Pseudomonadati</taxon>
        <taxon>Pseudomonadota</taxon>
        <taxon>Alphaproteobacteria</taxon>
        <taxon>Hyphomicrobiales</taxon>
        <taxon>Ancalomicrobiaceae</taxon>
        <taxon>Siculibacillus</taxon>
    </lineage>
</organism>
<evidence type="ECO:0000313" key="8">
    <source>
        <dbReference type="Proteomes" id="UP000292781"/>
    </source>
</evidence>
<evidence type="ECO:0000256" key="1">
    <source>
        <dbReference type="ARBA" id="ARBA00005854"/>
    </source>
</evidence>
<dbReference type="PANTHER" id="PTHR42789:SF1">
    <property type="entry name" value="D-ISOMER SPECIFIC 2-HYDROXYACID DEHYDROGENASE FAMILY PROTEIN (AFU_ORTHOLOGUE AFUA_6G10090)"/>
    <property type="match status" value="1"/>
</dbReference>
<keyword evidence="8" id="KW-1185">Reference proteome</keyword>
<dbReference type="OrthoDB" id="9793626at2"/>
<evidence type="ECO:0000313" key="7">
    <source>
        <dbReference type="EMBL" id="TBW41377.1"/>
    </source>
</evidence>
<feature type="domain" description="D-isomer specific 2-hydroxyacid dehydrogenase catalytic" evidence="5">
    <location>
        <begin position="19"/>
        <end position="310"/>
    </location>
</feature>